<dbReference type="Proteomes" id="UP000014417">
    <property type="component" value="Unassembled WGS sequence"/>
</dbReference>
<dbReference type="OrthoDB" id="9770545at2"/>
<dbReference type="Pfam" id="PF09861">
    <property type="entry name" value="Lar_N"/>
    <property type="match status" value="1"/>
</dbReference>
<dbReference type="RefSeq" id="WP_016456519.1">
    <property type="nucleotide sequence ID" value="NZ_KE150269.1"/>
</dbReference>
<name>S2WWM3_9ACTN</name>
<dbReference type="InterPro" id="IPR048068">
    <property type="entry name" value="LarA-like"/>
</dbReference>
<evidence type="ECO:0000313" key="2">
    <source>
        <dbReference type="EMBL" id="EPD32144.1"/>
    </source>
</evidence>
<dbReference type="HOGENOM" id="CLU_620695_0_0_11"/>
<sequence>MTQLYPGMTPAASVGGADKVLDHDEERDFIEAQLADFDVDGKRLTIVIPDGTRHAPVARILGFVRDALKDRPKDVRVVIAAGTHAAMDDDAIASLTGCEPGKFSETYPGWQIFNHEWWDENTFANLGAIDRKEIGELSGGRLTDRDMHVIVNKMVVDTDVNLVIGPVLPHEVVGISGGNKYFFPGLSGHDVIDMSHWVGALITCYEMIGSFGVTPVRKMIDAAADMIPAPKYLIGMIVKPGTLDNQFLSFGDSKTAWEACAEVSQKVHIKWCDKPYNLIVSMMPEMYEDFWTAAKGFYKLEPVCADGGKVILYAPHICSVADMHPGLRKIGYHNRDYFVKQWDKFRDHPWGELAHSTHVTGLGTYDPETGEEENRITCAFASKIPPEECAIYNKEYVDPDSLDFDELEKDPDVLIVHNAGELLHRLKDPSQISGDPELYK</sequence>
<evidence type="ECO:0000313" key="3">
    <source>
        <dbReference type="Proteomes" id="UP000014417"/>
    </source>
</evidence>
<dbReference type="AlphaFoldDB" id="S2WWM3"/>
<comment type="caution">
    <text evidence="2">The sequence shown here is derived from an EMBL/GenBank/DDBJ whole genome shotgun (WGS) entry which is preliminary data.</text>
</comment>
<dbReference type="Gene3D" id="3.90.226.30">
    <property type="match status" value="1"/>
</dbReference>
<proteinExistence type="predicted"/>
<dbReference type="Gene3D" id="3.40.50.11440">
    <property type="match status" value="1"/>
</dbReference>
<dbReference type="STRING" id="883161.HMPREF9306_01708"/>
<feature type="domain" description="LarA-like N-terminal" evidence="1">
    <location>
        <begin position="33"/>
        <end position="198"/>
    </location>
</feature>
<evidence type="ECO:0000259" key="1">
    <source>
        <dbReference type="Pfam" id="PF09861"/>
    </source>
</evidence>
<organism evidence="2 3">
    <name type="scientific">Propionimicrobium lymphophilum ACS-093-V-SCH5</name>
    <dbReference type="NCBI Taxonomy" id="883161"/>
    <lineage>
        <taxon>Bacteria</taxon>
        <taxon>Bacillati</taxon>
        <taxon>Actinomycetota</taxon>
        <taxon>Actinomycetes</taxon>
        <taxon>Propionibacteriales</taxon>
        <taxon>Propionibacteriaceae</taxon>
        <taxon>Propionimicrobium</taxon>
    </lineage>
</organism>
<gene>
    <name evidence="2" type="ORF">HMPREF9306_01708</name>
</gene>
<protein>
    <recommendedName>
        <fullName evidence="1">LarA-like N-terminal domain-containing protein</fullName>
    </recommendedName>
</protein>
<keyword evidence="3" id="KW-1185">Reference proteome</keyword>
<dbReference type="InterPro" id="IPR043166">
    <property type="entry name" value="LarA-like_C"/>
</dbReference>
<dbReference type="PANTHER" id="PTHR33171:SF17">
    <property type="entry name" value="LARA-LIKE N-TERMINAL DOMAIN-CONTAINING PROTEIN"/>
    <property type="match status" value="1"/>
</dbReference>
<dbReference type="InterPro" id="IPR018657">
    <property type="entry name" value="LarA-like_N"/>
</dbReference>
<dbReference type="EMBL" id="AGZR01000009">
    <property type="protein sequence ID" value="EPD32144.1"/>
    <property type="molecule type" value="Genomic_DNA"/>
</dbReference>
<reference evidence="2 3" key="1">
    <citation type="submission" date="2013-04" db="EMBL/GenBank/DDBJ databases">
        <title>The Genome Sequence of Propionimicrobium lymphophilum ACS-093-V-SCH5.</title>
        <authorList>
            <consortium name="The Broad Institute Genomics Platform"/>
            <person name="Earl A."/>
            <person name="Ward D."/>
            <person name="Feldgarden M."/>
            <person name="Gevers D."/>
            <person name="Saerens B."/>
            <person name="Vaneechoutte M."/>
            <person name="Walker B."/>
            <person name="Young S."/>
            <person name="Zeng Q."/>
            <person name="Gargeya S."/>
            <person name="Fitzgerald M."/>
            <person name="Haas B."/>
            <person name="Abouelleil A."/>
            <person name="Allen A.W."/>
            <person name="Alvarado L."/>
            <person name="Arachchi H.M."/>
            <person name="Berlin A.M."/>
            <person name="Chapman S.B."/>
            <person name="Gainer-Dewar J."/>
            <person name="Goldberg J."/>
            <person name="Griggs A."/>
            <person name="Gujja S."/>
            <person name="Hansen M."/>
            <person name="Howarth C."/>
            <person name="Imamovic A."/>
            <person name="Ireland A."/>
            <person name="Larimer J."/>
            <person name="McCowan C."/>
            <person name="Murphy C."/>
            <person name="Pearson M."/>
            <person name="Poon T.W."/>
            <person name="Priest M."/>
            <person name="Roberts A."/>
            <person name="Saif S."/>
            <person name="Shea T."/>
            <person name="Sisk P."/>
            <person name="Sykes S."/>
            <person name="Wortman J."/>
            <person name="Nusbaum C."/>
            <person name="Birren B."/>
        </authorList>
    </citation>
    <scope>NUCLEOTIDE SEQUENCE [LARGE SCALE GENOMIC DNA]</scope>
    <source>
        <strain evidence="2 3">ACS-093-V-SCH5</strain>
    </source>
</reference>
<dbReference type="GO" id="GO:0050043">
    <property type="term" value="F:lactate racemase activity"/>
    <property type="evidence" value="ECO:0007669"/>
    <property type="project" value="InterPro"/>
</dbReference>
<dbReference type="PANTHER" id="PTHR33171">
    <property type="entry name" value="LAR_N DOMAIN-CONTAINING PROTEIN"/>
    <property type="match status" value="1"/>
</dbReference>
<accession>S2WWM3</accession>